<dbReference type="Gene3D" id="3.10.110.10">
    <property type="entry name" value="Ubiquitin Conjugating Enzyme"/>
    <property type="match status" value="1"/>
</dbReference>
<evidence type="ECO:0000256" key="1">
    <source>
        <dbReference type="ARBA" id="ARBA00022679"/>
    </source>
</evidence>
<dbReference type="SUPFAM" id="SSF54495">
    <property type="entry name" value="UBC-like"/>
    <property type="match status" value="1"/>
</dbReference>
<feature type="active site" description="Glycyl thioester intermediate" evidence="3">
    <location>
        <position position="149"/>
    </location>
</feature>
<dbReference type="AlphaFoldDB" id="W6U288"/>
<dbReference type="CTD" id="36346207"/>
<name>W6U288_ECHGR</name>
<sequence>MTCPTTQRTFMKDVQQLYRTIDASTNGQASIIAADEMTVKVSLRPTSGYNAHAEFLLTMTCPTTQRTFMKDVQQLYRTIDASTNGQASIIAADEMTVKVSLRPTSGYNAHAEFLLTIKCCSTYPKDSPDISFDTPIFHPNIDPSSGPICLSLLYDWRSCYNLLDLVKAVLYLIDHPAFDSPNNDFGIVNDPAQLPTMTARVLAGLPVKGRCFPPNTAWVKWACDNGCLPTGEEELEEAGAAVRTGDEVDQKGGEEIDAPFNAAAPENKEPFSETIYAPSDGTSDTVPSFAKMRYLLDLEEKITSWGPYDRRCTPFEVESQRVLIWHPSNGRNRDNYTVFYFFEFLGTDHHRNELGEHYNTLFIGSVLREYQSHPELRQTSSSCPWYAYTEYSGSSCQSYLSYISSLNLSNMFEVKEAVRHTLTEDFCPWSALDGRGINALFSSLYFEDNRLRGNVPCFLDEGSGDGSGSQGIGRLFDSCYSDHGDVFAVPTELSDTMLFESDAQSRMSDLVVNLISESEVSGMEEHDNSANESDKECKEPSSSVSFSNCKDSHMSYPLITDCTDCQSDYNRIRKSINVGLAPVWKWFSRSTRWSIRFAPQQIVDLSTAGIQIPPWRASLGRMMSDICHFCAKNHGMKNLVLLDPMALSPLSPLLNLMRYRELPSPRLTGVLWMTPLNALSPFYRVPIPIEEELQESELDGCEGRDGAYPTPTCLRFLAVVALVTNWVAWLSRVESYAALGMSRFHPALISAPVAACLLQPFSLGCGQTPLMDLWPLWSLRRLLTLSLRLSQLRLALGHGSHHHLRYLFPFSDLDEI</sequence>
<comment type="caution">
    <text evidence="6">The sequence shown here is derived from an EMBL/GenBank/DDBJ whole genome shotgun (WGS) entry which is preliminary data.</text>
</comment>
<feature type="domain" description="UBC core" evidence="5">
    <location>
        <begin position="63"/>
        <end position="216"/>
    </location>
</feature>
<dbReference type="EMBL" id="APAU02000225">
    <property type="protein sequence ID" value="EUB54656.1"/>
    <property type="molecule type" value="Genomic_DNA"/>
</dbReference>
<gene>
    <name evidence="6" type="ORF">EGR_10492</name>
</gene>
<dbReference type="Pfam" id="PF00179">
    <property type="entry name" value="UQ_con"/>
    <property type="match status" value="1"/>
</dbReference>
<dbReference type="KEGG" id="egl:EGR_10492"/>
<dbReference type="OMA" id="TSGYNAH"/>
<dbReference type="GeneID" id="36346207"/>
<feature type="region of interest" description="Disordered" evidence="4">
    <location>
        <begin position="521"/>
        <end position="542"/>
    </location>
</feature>
<evidence type="ECO:0000313" key="6">
    <source>
        <dbReference type="EMBL" id="EUB54656.1"/>
    </source>
</evidence>
<dbReference type="GO" id="GO:0016740">
    <property type="term" value="F:transferase activity"/>
    <property type="evidence" value="ECO:0007669"/>
    <property type="project" value="UniProtKB-KW"/>
</dbReference>
<evidence type="ECO:0000256" key="4">
    <source>
        <dbReference type="SAM" id="MobiDB-lite"/>
    </source>
</evidence>
<dbReference type="InterPro" id="IPR016135">
    <property type="entry name" value="UBQ-conjugating_enzyme/RWD"/>
</dbReference>
<evidence type="ECO:0000259" key="5">
    <source>
        <dbReference type="PROSITE" id="PS50127"/>
    </source>
</evidence>
<dbReference type="SMART" id="SM00212">
    <property type="entry name" value="UBCc"/>
    <property type="match status" value="1"/>
</dbReference>
<keyword evidence="7" id="KW-1185">Reference proteome</keyword>
<dbReference type="RefSeq" id="XP_024345852.1">
    <property type="nucleotide sequence ID" value="XM_024499741.1"/>
</dbReference>
<dbReference type="OrthoDB" id="9978460at2759"/>
<dbReference type="PROSITE" id="PS00183">
    <property type="entry name" value="UBC_1"/>
    <property type="match status" value="1"/>
</dbReference>
<dbReference type="CDD" id="cd23794">
    <property type="entry name" value="UBCc_UBE2F_UBE2M"/>
    <property type="match status" value="1"/>
</dbReference>
<feature type="compositionally biased region" description="Basic and acidic residues" evidence="4">
    <location>
        <begin position="523"/>
        <end position="539"/>
    </location>
</feature>
<dbReference type="PANTHER" id="PTHR24068">
    <property type="entry name" value="UBIQUITIN-CONJUGATING ENZYME E2"/>
    <property type="match status" value="1"/>
</dbReference>
<dbReference type="STRING" id="6210.W6U288"/>
<evidence type="ECO:0000256" key="2">
    <source>
        <dbReference type="ARBA" id="ARBA00022786"/>
    </source>
</evidence>
<evidence type="ECO:0000313" key="7">
    <source>
        <dbReference type="Proteomes" id="UP000019149"/>
    </source>
</evidence>
<keyword evidence="1" id="KW-0808">Transferase</keyword>
<dbReference type="PROSITE" id="PS50127">
    <property type="entry name" value="UBC_2"/>
    <property type="match status" value="1"/>
</dbReference>
<accession>W6U288</accession>
<evidence type="ECO:0000256" key="3">
    <source>
        <dbReference type="PROSITE-ProRule" id="PRU10133"/>
    </source>
</evidence>
<dbReference type="InterPro" id="IPR000608">
    <property type="entry name" value="UBC"/>
</dbReference>
<dbReference type="SMR" id="W6U288"/>
<reference evidence="6 7" key="1">
    <citation type="journal article" date="2013" name="Nat. Genet.">
        <title>The genome of the hydatid tapeworm Echinococcus granulosus.</title>
        <authorList>
            <person name="Zheng H."/>
            <person name="Zhang W."/>
            <person name="Zhang L."/>
            <person name="Zhang Z."/>
            <person name="Li J."/>
            <person name="Lu G."/>
            <person name="Zhu Y."/>
            <person name="Wang Y."/>
            <person name="Huang Y."/>
            <person name="Liu J."/>
            <person name="Kang H."/>
            <person name="Chen J."/>
            <person name="Wang L."/>
            <person name="Chen A."/>
            <person name="Yu S."/>
            <person name="Gao Z."/>
            <person name="Jin L."/>
            <person name="Gu W."/>
            <person name="Wang Z."/>
            <person name="Zhao L."/>
            <person name="Shi B."/>
            <person name="Wen H."/>
            <person name="Lin R."/>
            <person name="Jones M.K."/>
            <person name="Brejova B."/>
            <person name="Vinar T."/>
            <person name="Zhao G."/>
            <person name="McManus D.P."/>
            <person name="Chen Z."/>
            <person name="Zhou Y."/>
            <person name="Wang S."/>
        </authorList>
    </citation>
    <scope>NUCLEOTIDE SEQUENCE [LARGE SCALE GENOMIC DNA]</scope>
</reference>
<dbReference type="Proteomes" id="UP000019149">
    <property type="component" value="Unassembled WGS sequence"/>
</dbReference>
<organism evidence="6 7">
    <name type="scientific">Echinococcus granulosus</name>
    <name type="common">Hydatid tapeworm</name>
    <dbReference type="NCBI Taxonomy" id="6210"/>
    <lineage>
        <taxon>Eukaryota</taxon>
        <taxon>Metazoa</taxon>
        <taxon>Spiralia</taxon>
        <taxon>Lophotrochozoa</taxon>
        <taxon>Platyhelminthes</taxon>
        <taxon>Cestoda</taxon>
        <taxon>Eucestoda</taxon>
        <taxon>Cyclophyllidea</taxon>
        <taxon>Taeniidae</taxon>
        <taxon>Echinococcus</taxon>
        <taxon>Echinococcus granulosus group</taxon>
    </lineage>
</organism>
<dbReference type="InterPro" id="IPR023313">
    <property type="entry name" value="UBQ-conjugating_AS"/>
</dbReference>
<protein>
    <submittedName>
        <fullName evidence="6">NEDD8-conjugating enzyme Ubc12</fullName>
    </submittedName>
</protein>
<keyword evidence="2" id="KW-0833">Ubl conjugation pathway</keyword>
<proteinExistence type="predicted"/>